<dbReference type="PRINTS" id="PR00081">
    <property type="entry name" value="GDHRDH"/>
</dbReference>
<evidence type="ECO:0000256" key="4">
    <source>
        <dbReference type="SAM" id="MobiDB-lite"/>
    </source>
</evidence>
<dbReference type="OrthoDB" id="47007at2759"/>
<evidence type="ECO:0000256" key="1">
    <source>
        <dbReference type="ARBA" id="ARBA00006484"/>
    </source>
</evidence>
<dbReference type="Gene3D" id="3.40.50.720">
    <property type="entry name" value="NAD(P)-binding Rossmann-like Domain"/>
    <property type="match status" value="1"/>
</dbReference>
<dbReference type="InterPro" id="IPR002347">
    <property type="entry name" value="SDR_fam"/>
</dbReference>
<protein>
    <recommendedName>
        <fullName evidence="7">Oxidoreductase</fullName>
    </recommendedName>
</protein>
<keyword evidence="3" id="KW-0560">Oxidoreductase</keyword>
<dbReference type="SUPFAM" id="SSF51735">
    <property type="entry name" value="NAD(P)-binding Rossmann-fold domains"/>
    <property type="match status" value="1"/>
</dbReference>
<feature type="compositionally biased region" description="Pro residues" evidence="4">
    <location>
        <begin position="1"/>
        <end position="11"/>
    </location>
</feature>
<comment type="similarity">
    <text evidence="1">Belongs to the short-chain dehydrogenases/reductases (SDR) family.</text>
</comment>
<dbReference type="HOGENOM" id="CLU_010194_4_1_1"/>
<dbReference type="EMBL" id="KN846969">
    <property type="protein sequence ID" value="KIW86296.1"/>
    <property type="molecule type" value="Genomic_DNA"/>
</dbReference>
<feature type="compositionally biased region" description="Basic and acidic residues" evidence="4">
    <location>
        <begin position="18"/>
        <end position="29"/>
    </location>
</feature>
<proteinExistence type="inferred from homology"/>
<dbReference type="PROSITE" id="PS00061">
    <property type="entry name" value="ADH_SHORT"/>
    <property type="match status" value="1"/>
</dbReference>
<name>A0A0D2E815_9EURO</name>
<gene>
    <name evidence="5" type="ORF">Z517_01691</name>
</gene>
<dbReference type="InterPro" id="IPR036291">
    <property type="entry name" value="NAD(P)-bd_dom_sf"/>
</dbReference>
<feature type="region of interest" description="Disordered" evidence="4">
    <location>
        <begin position="1"/>
        <end position="32"/>
    </location>
</feature>
<dbReference type="VEuPathDB" id="FungiDB:Z517_01691"/>
<dbReference type="PANTHER" id="PTHR48107:SF16">
    <property type="entry name" value="NADPH-DEPENDENT ALDEHYDE REDUCTASE 1, CHLOROPLASTIC"/>
    <property type="match status" value="1"/>
</dbReference>
<reference evidence="5 6" key="1">
    <citation type="submission" date="2015-01" db="EMBL/GenBank/DDBJ databases">
        <title>The Genome Sequence of Fonsecaea pedrosoi CBS 271.37.</title>
        <authorList>
            <consortium name="The Broad Institute Genomics Platform"/>
            <person name="Cuomo C."/>
            <person name="de Hoog S."/>
            <person name="Gorbushina A."/>
            <person name="Stielow B."/>
            <person name="Teixiera M."/>
            <person name="Abouelleil A."/>
            <person name="Chapman S.B."/>
            <person name="Priest M."/>
            <person name="Young S.K."/>
            <person name="Wortman J."/>
            <person name="Nusbaum C."/>
            <person name="Birren B."/>
        </authorList>
    </citation>
    <scope>NUCLEOTIDE SEQUENCE [LARGE SCALE GENOMIC DNA]</scope>
    <source>
        <strain evidence="5 6">CBS 271.37</strain>
    </source>
</reference>
<organism evidence="5 6">
    <name type="scientific">Fonsecaea pedrosoi CBS 271.37</name>
    <dbReference type="NCBI Taxonomy" id="1442368"/>
    <lineage>
        <taxon>Eukaryota</taxon>
        <taxon>Fungi</taxon>
        <taxon>Dikarya</taxon>
        <taxon>Ascomycota</taxon>
        <taxon>Pezizomycotina</taxon>
        <taxon>Eurotiomycetes</taxon>
        <taxon>Chaetothyriomycetidae</taxon>
        <taxon>Chaetothyriales</taxon>
        <taxon>Herpotrichiellaceae</taxon>
        <taxon>Fonsecaea</taxon>
    </lineage>
</organism>
<dbReference type="Proteomes" id="UP000053029">
    <property type="component" value="Unassembled WGS sequence"/>
</dbReference>
<dbReference type="RefSeq" id="XP_013290104.1">
    <property type="nucleotide sequence ID" value="XM_013434650.1"/>
</dbReference>
<evidence type="ECO:0008006" key="7">
    <source>
        <dbReference type="Google" id="ProtNLM"/>
    </source>
</evidence>
<dbReference type="PANTHER" id="PTHR48107">
    <property type="entry name" value="NADPH-DEPENDENT ALDEHYDE REDUCTASE-LIKE PROTEIN, CHLOROPLASTIC-RELATED"/>
    <property type="match status" value="1"/>
</dbReference>
<dbReference type="FunFam" id="3.40.50.720:FF:000084">
    <property type="entry name" value="Short-chain dehydrogenase reductase"/>
    <property type="match status" value="1"/>
</dbReference>
<dbReference type="STRING" id="1442368.A0A0D2E815"/>
<evidence type="ECO:0000313" key="5">
    <source>
        <dbReference type="EMBL" id="KIW86296.1"/>
    </source>
</evidence>
<keyword evidence="2" id="KW-0521">NADP</keyword>
<evidence type="ECO:0000256" key="2">
    <source>
        <dbReference type="ARBA" id="ARBA00022857"/>
    </source>
</evidence>
<dbReference type="GO" id="GO:0016614">
    <property type="term" value="F:oxidoreductase activity, acting on CH-OH group of donors"/>
    <property type="evidence" value="ECO:0007669"/>
    <property type="project" value="UniProtKB-ARBA"/>
</dbReference>
<accession>A0A0D2E815</accession>
<dbReference type="InterPro" id="IPR020904">
    <property type="entry name" value="Sc_DH/Rdtase_CS"/>
</dbReference>
<dbReference type="AlphaFoldDB" id="A0A0D2E815"/>
<sequence length="312" mass="33652">MPDKPQAPPTAYPASSLKEQDQEGGKGLDSKLAPNANWTQLEFWDDEGNAPYLRDYEGRGLLKDKAAIVTGGDSGIGRAVAVLMAREGADITFVYLPEEEEDAQWTKNQIEKAGRQAQPLTLDVTSEENCKKIVEAHMNKFGKLSVLVNNSAMQEICNDIEDINLGVVEKTFRTNILSMFAMVKYALPHMKRGSSIVNSSSVAAYMGNPQLVDYSSTKGAITTFTRSLAQQLAPKGIRVNAVAPGIIWTPLQPATKGNPPEAMSALGVEEAPLQRPGMPVEMATAYVFLASPLGSYFTGETIHGTGGLEMQG</sequence>
<keyword evidence="6" id="KW-1185">Reference proteome</keyword>
<dbReference type="GeneID" id="25301181"/>
<dbReference type="PRINTS" id="PR00080">
    <property type="entry name" value="SDRFAMILY"/>
</dbReference>
<evidence type="ECO:0000256" key="3">
    <source>
        <dbReference type="ARBA" id="ARBA00023002"/>
    </source>
</evidence>
<evidence type="ECO:0000313" key="6">
    <source>
        <dbReference type="Proteomes" id="UP000053029"/>
    </source>
</evidence>
<dbReference type="Pfam" id="PF13561">
    <property type="entry name" value="adh_short_C2"/>
    <property type="match status" value="1"/>
</dbReference>